<feature type="compositionally biased region" description="Low complexity" evidence="1">
    <location>
        <begin position="368"/>
        <end position="381"/>
    </location>
</feature>
<proteinExistence type="predicted"/>
<gene>
    <name evidence="2" type="ORF">CBM2636_10281</name>
</gene>
<reference evidence="2 3" key="1">
    <citation type="submission" date="2018-01" db="EMBL/GenBank/DDBJ databases">
        <authorList>
            <person name="Clerissi C."/>
        </authorList>
    </citation>
    <scope>NUCLEOTIDE SEQUENCE [LARGE SCALE GENOMIC DNA]</scope>
    <source>
        <strain evidence="2">Cupriavidus taiwanensis SWF 66322</strain>
    </source>
</reference>
<evidence type="ECO:0000313" key="2">
    <source>
        <dbReference type="EMBL" id="SPD63265.1"/>
    </source>
</evidence>
<protein>
    <submittedName>
        <fullName evidence="2">Uncharacterized protein</fullName>
    </submittedName>
</protein>
<accession>A0A9Q7UT26</accession>
<dbReference type="AlphaFoldDB" id="A0A9Q7UT26"/>
<feature type="compositionally biased region" description="Basic residues" evidence="1">
    <location>
        <begin position="385"/>
        <end position="398"/>
    </location>
</feature>
<feature type="compositionally biased region" description="Polar residues" evidence="1">
    <location>
        <begin position="399"/>
        <end position="411"/>
    </location>
</feature>
<dbReference type="Proteomes" id="UP000254259">
    <property type="component" value="Chromosome CBM2636"/>
</dbReference>
<evidence type="ECO:0000256" key="1">
    <source>
        <dbReference type="SAM" id="MobiDB-lite"/>
    </source>
</evidence>
<sequence length="411" mass="44685">MAAQDVGHLARMHEHALDLGRLVRAPQPALEPDIGAPARARPPRGLRHHRRQVAGAKADQRIVAVAQHRHHHLAGLAFGHGARAAGLDDLDQHALVHHPAVAAFGFIRDQPDIGGAVHLLHAYPAIPEPVAQRRRQGLARDQRLGQAGAGRAEFIAALQQQLEERRRAGIGGRLQARQRLHLRIGLADAGREHAAAQPVGAAFHHHAGRGEVVGEGVVDQVAGAKAGGVHGAGGAPPVGVVAVGLVDRAGRLEHVAQLAQRRRVEPAQRRQRALACAQVGLARHRQLGQCRARGQQARIDAIQQFGKVWRLVARMGHLACQGGKERLLADFRRAGFERIEVFWHGQCCRGWQRFALMVERFEKGAETAASGPVASPGSAAVHRYGEHRRARYGPRSRSMRPSQASQRLRRR</sequence>
<name>A0A9Q7UT26_9BURK</name>
<feature type="region of interest" description="Disordered" evidence="1">
    <location>
        <begin position="367"/>
        <end position="411"/>
    </location>
</feature>
<evidence type="ECO:0000313" key="3">
    <source>
        <dbReference type="Proteomes" id="UP000254259"/>
    </source>
</evidence>
<dbReference type="EMBL" id="LT984813">
    <property type="protein sequence ID" value="SPD63265.1"/>
    <property type="molecule type" value="Genomic_DNA"/>
</dbReference>
<organism evidence="2 3">
    <name type="scientific">Cupriavidus taiwanensis</name>
    <dbReference type="NCBI Taxonomy" id="164546"/>
    <lineage>
        <taxon>Bacteria</taxon>
        <taxon>Pseudomonadati</taxon>
        <taxon>Pseudomonadota</taxon>
        <taxon>Betaproteobacteria</taxon>
        <taxon>Burkholderiales</taxon>
        <taxon>Burkholderiaceae</taxon>
        <taxon>Cupriavidus</taxon>
    </lineage>
</organism>